<sequence>MEHSSVSMIAGIVFVCIFFITTVAFIVLCIKQQQAKKTRQIRHAPVPATVMPGHYASQPGSHPLPAGYAYNYNPAYFNSSGPPAYARPMAPPFAYATPTAPPPAYSYSDPTPKNGQTGSGGGNPFGAAVQSASSQSQGQGQGQNQGQGR</sequence>
<evidence type="ECO:0000256" key="1">
    <source>
        <dbReference type="SAM" id="MobiDB-lite"/>
    </source>
</evidence>
<organism evidence="3 4">
    <name type="scientific">Aplysia californica</name>
    <name type="common">California sea hare</name>
    <dbReference type="NCBI Taxonomy" id="6500"/>
    <lineage>
        <taxon>Eukaryota</taxon>
        <taxon>Metazoa</taxon>
        <taxon>Spiralia</taxon>
        <taxon>Lophotrochozoa</taxon>
        <taxon>Mollusca</taxon>
        <taxon>Gastropoda</taxon>
        <taxon>Heterobranchia</taxon>
        <taxon>Euthyneura</taxon>
        <taxon>Tectipleura</taxon>
        <taxon>Aplysiida</taxon>
        <taxon>Aplysioidea</taxon>
        <taxon>Aplysiidae</taxon>
        <taxon>Aplysia</taxon>
    </lineage>
</organism>
<proteinExistence type="predicted"/>
<reference evidence="4" key="1">
    <citation type="submission" date="2025-08" db="UniProtKB">
        <authorList>
            <consortium name="RefSeq"/>
        </authorList>
    </citation>
    <scope>IDENTIFICATION</scope>
</reference>
<feature type="compositionally biased region" description="Low complexity" evidence="1">
    <location>
        <begin position="126"/>
        <end position="138"/>
    </location>
</feature>
<keyword evidence="2" id="KW-0472">Membrane</keyword>
<keyword evidence="3" id="KW-1185">Reference proteome</keyword>
<accession>A0ABM0JKM8</accession>
<dbReference type="Proteomes" id="UP000694888">
    <property type="component" value="Unplaced"/>
</dbReference>
<keyword evidence="2" id="KW-0812">Transmembrane</keyword>
<dbReference type="RefSeq" id="XP_005095931.2">
    <property type="nucleotide sequence ID" value="XM_005095874.3"/>
</dbReference>
<name>A0ABM0JKM8_APLCA</name>
<protein>
    <submittedName>
        <fullName evidence="4">Proline-rich antigen</fullName>
    </submittedName>
</protein>
<feature type="transmembrane region" description="Helical" evidence="2">
    <location>
        <begin position="6"/>
        <end position="30"/>
    </location>
</feature>
<evidence type="ECO:0000313" key="3">
    <source>
        <dbReference type="Proteomes" id="UP000694888"/>
    </source>
</evidence>
<gene>
    <name evidence="4" type="primary">LOC101860970</name>
</gene>
<feature type="compositionally biased region" description="Gly residues" evidence="1">
    <location>
        <begin position="139"/>
        <end position="149"/>
    </location>
</feature>
<feature type="region of interest" description="Disordered" evidence="1">
    <location>
        <begin position="101"/>
        <end position="149"/>
    </location>
</feature>
<dbReference type="GeneID" id="101860970"/>
<evidence type="ECO:0000256" key="2">
    <source>
        <dbReference type="SAM" id="Phobius"/>
    </source>
</evidence>
<keyword evidence="2" id="KW-1133">Transmembrane helix</keyword>
<evidence type="ECO:0000313" key="4">
    <source>
        <dbReference type="RefSeq" id="XP_005095931.2"/>
    </source>
</evidence>